<feature type="domain" description="Mechanosensitive ion channel transmembrane helices 2/3" evidence="10">
    <location>
        <begin position="68"/>
        <end position="109"/>
    </location>
</feature>
<sequence length="280" mass="30225">MGSLSQIDYGALLISIGAGLLKILAIIIIFYLAKAIAEKIIHKSFGTLQAQKKVSATRVKTLESLTSNIIGYVLIFILIVTILQVLGIHATAVLAGAGVVGLAVGFGAQGLVSDVVTGFFLLLERQMDVGDNVTIGTFSGIVEQVGLRTTHIRGFDGTLHYIPNRGITNLSNHSRAEMKQLIDFSINYPQDPEWAQELIQEAFNTFKTDNSSILEGPSVLSAAATLGQPQSALRIIAKTVSGERNVIKRKIMLLIKDTLEANGLEAPALDQHFMNQSRNK</sequence>
<keyword evidence="4 8" id="KW-0812">Transmembrane</keyword>
<comment type="similarity">
    <text evidence="2">Belongs to the MscS (TC 1.A.23) family.</text>
</comment>
<feature type="domain" description="Mechanosensitive ion channel MscS" evidence="9">
    <location>
        <begin position="111"/>
        <end position="175"/>
    </location>
</feature>
<dbReference type="Gene3D" id="2.30.30.60">
    <property type="match status" value="1"/>
</dbReference>
<dbReference type="PANTHER" id="PTHR30460:SF0">
    <property type="entry name" value="MODERATE CONDUCTANCE MECHANOSENSITIVE CHANNEL YBIO"/>
    <property type="match status" value="1"/>
</dbReference>
<reference evidence="11 12" key="1">
    <citation type="submission" date="2017-11" db="EMBL/GenBank/DDBJ databases">
        <title>Comparitive Functional Genomics of Dry Heat Resistant strains isolated from the Viking Spacecraft.</title>
        <authorList>
            <person name="Seuylemezian A."/>
            <person name="Cooper K."/>
            <person name="Vaishampayan P."/>
        </authorList>
    </citation>
    <scope>NUCLEOTIDE SEQUENCE [LARGE SCALE GENOMIC DNA]</scope>
    <source>
        <strain evidence="11 12">V1-29</strain>
    </source>
</reference>
<dbReference type="Pfam" id="PF00924">
    <property type="entry name" value="MS_channel_2nd"/>
    <property type="match status" value="1"/>
</dbReference>
<dbReference type="Gene3D" id="3.30.70.100">
    <property type="match status" value="1"/>
</dbReference>
<evidence type="ECO:0000256" key="6">
    <source>
        <dbReference type="ARBA" id="ARBA00023136"/>
    </source>
</evidence>
<dbReference type="Pfam" id="PF21088">
    <property type="entry name" value="MS_channel_1st"/>
    <property type="match status" value="1"/>
</dbReference>
<feature type="transmembrane region" description="Helical" evidence="8">
    <location>
        <begin position="69"/>
        <end position="88"/>
    </location>
</feature>
<comment type="function">
    <text evidence="7">May play a role in resistance to osmotic downshock.</text>
</comment>
<dbReference type="PANTHER" id="PTHR30460">
    <property type="entry name" value="MODERATE CONDUCTANCE MECHANOSENSITIVE CHANNEL YBIO"/>
    <property type="match status" value="1"/>
</dbReference>
<keyword evidence="3" id="KW-1003">Cell membrane</keyword>
<organism evidence="11 12">
    <name type="scientific">Peribacillus deserti</name>
    <dbReference type="NCBI Taxonomy" id="673318"/>
    <lineage>
        <taxon>Bacteria</taxon>
        <taxon>Bacillati</taxon>
        <taxon>Bacillota</taxon>
        <taxon>Bacilli</taxon>
        <taxon>Bacillales</taxon>
        <taxon>Bacillaceae</taxon>
        <taxon>Peribacillus</taxon>
    </lineage>
</organism>
<name>A0A2N5M145_9BACI</name>
<comment type="caution">
    <text evidence="11">The sequence shown here is derived from an EMBL/GenBank/DDBJ whole genome shotgun (WGS) entry which is preliminary data.</text>
</comment>
<protein>
    <submittedName>
        <fullName evidence="11">Mechanosensitive ion channel protein</fullName>
    </submittedName>
</protein>
<evidence type="ECO:0000256" key="7">
    <source>
        <dbReference type="ARBA" id="ARBA00059688"/>
    </source>
</evidence>
<dbReference type="InterPro" id="IPR049142">
    <property type="entry name" value="MS_channel_1st"/>
</dbReference>
<dbReference type="InterPro" id="IPR011014">
    <property type="entry name" value="MscS_channel_TM-2"/>
</dbReference>
<dbReference type="InterPro" id="IPR006685">
    <property type="entry name" value="MscS_channel_2nd"/>
</dbReference>
<dbReference type="EMBL" id="PGUY01000069">
    <property type="protein sequence ID" value="PLT28045.1"/>
    <property type="molecule type" value="Genomic_DNA"/>
</dbReference>
<dbReference type="Proteomes" id="UP000234748">
    <property type="component" value="Unassembled WGS sequence"/>
</dbReference>
<keyword evidence="5 8" id="KW-1133">Transmembrane helix</keyword>
<dbReference type="SUPFAM" id="SSF50182">
    <property type="entry name" value="Sm-like ribonucleoproteins"/>
    <property type="match status" value="1"/>
</dbReference>
<dbReference type="InterPro" id="IPR023408">
    <property type="entry name" value="MscS_beta-dom_sf"/>
</dbReference>
<comment type="subcellular location">
    <subcellularLocation>
        <location evidence="1">Cell membrane</location>
        <topology evidence="1">Multi-pass membrane protein</topology>
    </subcellularLocation>
</comment>
<accession>A0A2N5M145</accession>
<evidence type="ECO:0000259" key="10">
    <source>
        <dbReference type="Pfam" id="PF21088"/>
    </source>
</evidence>
<evidence type="ECO:0000256" key="2">
    <source>
        <dbReference type="ARBA" id="ARBA00008017"/>
    </source>
</evidence>
<evidence type="ECO:0000256" key="3">
    <source>
        <dbReference type="ARBA" id="ARBA00022475"/>
    </source>
</evidence>
<dbReference type="GO" id="GO:0005886">
    <property type="term" value="C:plasma membrane"/>
    <property type="evidence" value="ECO:0007669"/>
    <property type="project" value="UniProtKB-SubCell"/>
</dbReference>
<evidence type="ECO:0000313" key="11">
    <source>
        <dbReference type="EMBL" id="PLT28045.1"/>
    </source>
</evidence>
<dbReference type="GO" id="GO:0008381">
    <property type="term" value="F:mechanosensitive monoatomic ion channel activity"/>
    <property type="evidence" value="ECO:0007669"/>
    <property type="project" value="InterPro"/>
</dbReference>
<dbReference type="Gene3D" id="1.10.287.1260">
    <property type="match status" value="1"/>
</dbReference>
<evidence type="ECO:0000256" key="4">
    <source>
        <dbReference type="ARBA" id="ARBA00022692"/>
    </source>
</evidence>
<evidence type="ECO:0000256" key="5">
    <source>
        <dbReference type="ARBA" id="ARBA00022989"/>
    </source>
</evidence>
<gene>
    <name evidence="11" type="ORF">CUU66_20765</name>
</gene>
<evidence type="ECO:0000256" key="1">
    <source>
        <dbReference type="ARBA" id="ARBA00004651"/>
    </source>
</evidence>
<evidence type="ECO:0000313" key="12">
    <source>
        <dbReference type="Proteomes" id="UP000234748"/>
    </source>
</evidence>
<dbReference type="InterPro" id="IPR010920">
    <property type="entry name" value="LSM_dom_sf"/>
</dbReference>
<dbReference type="FunFam" id="2.30.30.60:FF:000001">
    <property type="entry name" value="MscS Mechanosensitive ion channel"/>
    <property type="match status" value="1"/>
</dbReference>
<keyword evidence="6 8" id="KW-0472">Membrane</keyword>
<dbReference type="SUPFAM" id="SSF82861">
    <property type="entry name" value="Mechanosensitive channel protein MscS (YggB), transmembrane region"/>
    <property type="match status" value="1"/>
</dbReference>
<evidence type="ECO:0000256" key="8">
    <source>
        <dbReference type="SAM" id="Phobius"/>
    </source>
</evidence>
<dbReference type="SUPFAM" id="SSF82689">
    <property type="entry name" value="Mechanosensitive channel protein MscS (YggB), C-terminal domain"/>
    <property type="match status" value="1"/>
</dbReference>
<dbReference type="InterPro" id="IPR011066">
    <property type="entry name" value="MscS_channel_C_sf"/>
</dbReference>
<dbReference type="AlphaFoldDB" id="A0A2N5M145"/>
<keyword evidence="12" id="KW-1185">Reference proteome</keyword>
<feature type="transmembrane region" description="Helical" evidence="8">
    <location>
        <begin position="94"/>
        <end position="123"/>
    </location>
</feature>
<dbReference type="InterPro" id="IPR045276">
    <property type="entry name" value="YbiO_bact"/>
</dbReference>
<feature type="transmembrane region" description="Helical" evidence="8">
    <location>
        <begin position="12"/>
        <end position="33"/>
    </location>
</feature>
<dbReference type="OrthoDB" id="9809206at2"/>
<evidence type="ECO:0000259" key="9">
    <source>
        <dbReference type="Pfam" id="PF00924"/>
    </source>
</evidence>
<proteinExistence type="inferred from homology"/>